<dbReference type="Proteomes" id="UP000821845">
    <property type="component" value="Chromosome 2"/>
</dbReference>
<reference evidence="1" key="1">
    <citation type="submission" date="2020-05" db="EMBL/GenBank/DDBJ databases">
        <title>Large-scale comparative analyses of tick genomes elucidate their genetic diversity and vector capacities.</title>
        <authorList>
            <person name="Jia N."/>
            <person name="Wang J."/>
            <person name="Shi W."/>
            <person name="Du L."/>
            <person name="Sun Y."/>
            <person name="Zhan W."/>
            <person name="Jiang J."/>
            <person name="Wang Q."/>
            <person name="Zhang B."/>
            <person name="Ji P."/>
            <person name="Sakyi L.B."/>
            <person name="Cui X."/>
            <person name="Yuan T."/>
            <person name="Jiang B."/>
            <person name="Yang W."/>
            <person name="Lam T.T.-Y."/>
            <person name="Chang Q."/>
            <person name="Ding S."/>
            <person name="Wang X."/>
            <person name="Zhu J."/>
            <person name="Ruan X."/>
            <person name="Zhao L."/>
            <person name="Wei J."/>
            <person name="Que T."/>
            <person name="Du C."/>
            <person name="Cheng J."/>
            <person name="Dai P."/>
            <person name="Han X."/>
            <person name="Huang E."/>
            <person name="Gao Y."/>
            <person name="Liu J."/>
            <person name="Shao H."/>
            <person name="Ye R."/>
            <person name="Li L."/>
            <person name="Wei W."/>
            <person name="Wang X."/>
            <person name="Wang C."/>
            <person name="Yang T."/>
            <person name="Huo Q."/>
            <person name="Li W."/>
            <person name="Guo W."/>
            <person name="Chen H."/>
            <person name="Zhou L."/>
            <person name="Ni X."/>
            <person name="Tian J."/>
            <person name="Zhou Y."/>
            <person name="Sheng Y."/>
            <person name="Liu T."/>
            <person name="Pan Y."/>
            <person name="Xia L."/>
            <person name="Li J."/>
            <person name="Zhao F."/>
            <person name="Cao W."/>
        </authorList>
    </citation>
    <scope>NUCLEOTIDE SEQUENCE</scope>
    <source>
        <strain evidence="1">Hyas-2018</strain>
    </source>
</reference>
<accession>A0ACB7T536</accession>
<name>A0ACB7T536_HYAAI</name>
<keyword evidence="2" id="KW-1185">Reference proteome</keyword>
<comment type="caution">
    <text evidence="1">The sequence shown here is derived from an EMBL/GenBank/DDBJ whole genome shotgun (WGS) entry which is preliminary data.</text>
</comment>
<organism evidence="1 2">
    <name type="scientific">Hyalomma asiaticum</name>
    <name type="common">Tick</name>
    <dbReference type="NCBI Taxonomy" id="266040"/>
    <lineage>
        <taxon>Eukaryota</taxon>
        <taxon>Metazoa</taxon>
        <taxon>Ecdysozoa</taxon>
        <taxon>Arthropoda</taxon>
        <taxon>Chelicerata</taxon>
        <taxon>Arachnida</taxon>
        <taxon>Acari</taxon>
        <taxon>Parasitiformes</taxon>
        <taxon>Ixodida</taxon>
        <taxon>Ixodoidea</taxon>
        <taxon>Ixodidae</taxon>
        <taxon>Hyalomminae</taxon>
        <taxon>Hyalomma</taxon>
    </lineage>
</organism>
<evidence type="ECO:0000313" key="1">
    <source>
        <dbReference type="EMBL" id="KAH6940029.1"/>
    </source>
</evidence>
<proteinExistence type="predicted"/>
<dbReference type="EMBL" id="CM023482">
    <property type="protein sequence ID" value="KAH6940029.1"/>
    <property type="molecule type" value="Genomic_DNA"/>
</dbReference>
<gene>
    <name evidence="1" type="ORF">HPB50_024040</name>
</gene>
<sequence length="241" mass="27457">MNYDPLRKRSDSGAPIKAQGSTWYREYATEEDPRAIPPQTVDGHKIRTVGNVTASTTLTECPSDKWHDPWWSWFELYEGRFACSDTGIRMDDNCHMGPLLMNFGECLMTFSGIHVNYRWRLAVQNARLGEPLAVIEAGNVSATAKCAEAMLRLQRDYAGGRFHVVGLDLYSFEISKMVFGNSTITWRNRKIDTRDRSFRYLVRRALSKMIDAFVTGPLLDSLQKAFEDASDKALETSKPIW</sequence>
<evidence type="ECO:0000313" key="2">
    <source>
        <dbReference type="Proteomes" id="UP000821845"/>
    </source>
</evidence>
<protein>
    <submittedName>
        <fullName evidence="1">Uncharacterized protein</fullName>
    </submittedName>
</protein>